<dbReference type="OrthoDB" id="539549at2759"/>
<comment type="caution">
    <text evidence="2">The sequence shown here is derived from an EMBL/GenBank/DDBJ whole genome shotgun (WGS) entry which is preliminary data.</text>
</comment>
<feature type="region of interest" description="Disordered" evidence="1">
    <location>
        <begin position="37"/>
        <end position="220"/>
    </location>
</feature>
<evidence type="ECO:0000256" key="1">
    <source>
        <dbReference type="SAM" id="MobiDB-lite"/>
    </source>
</evidence>
<dbReference type="Proteomes" id="UP000612055">
    <property type="component" value="Unassembled WGS sequence"/>
</dbReference>
<accession>A0A835XZB7</accession>
<evidence type="ECO:0000313" key="3">
    <source>
        <dbReference type="Proteomes" id="UP000612055"/>
    </source>
</evidence>
<name>A0A835XZB7_9CHLO</name>
<evidence type="ECO:0000313" key="2">
    <source>
        <dbReference type="EMBL" id="KAG2493038.1"/>
    </source>
</evidence>
<dbReference type="EMBL" id="JAEHOE010000040">
    <property type="protein sequence ID" value="KAG2493038.1"/>
    <property type="molecule type" value="Genomic_DNA"/>
</dbReference>
<sequence>MRGSTLRCVLAASRPASLVVAGTGACAAPPLSRFMAALGDKQEPDTPPTGGLSDDPGHELGTGGLYESARKERGPVPSPFPGSSEASFASGGGNPKGSDDSISAAVNTSPHGSYPQGEPRSSAEAAGKPRAVNEPAPADRPVEGSVAPGADRPAAAHVQGVTRDPPPGDERHRVGAPRPPSKEEAQDMVRSFAETSVSQDLKEPTRGKLDDDEFAQEDRH</sequence>
<dbReference type="AlphaFoldDB" id="A0A835XZB7"/>
<reference evidence="2" key="1">
    <citation type="journal article" date="2020" name="bioRxiv">
        <title>Comparative genomics of Chlamydomonas.</title>
        <authorList>
            <person name="Craig R.J."/>
            <person name="Hasan A.R."/>
            <person name="Ness R.W."/>
            <person name="Keightley P.D."/>
        </authorList>
    </citation>
    <scope>NUCLEOTIDE SEQUENCE</scope>
    <source>
        <strain evidence="2">CCAP 11/70</strain>
    </source>
</reference>
<proteinExistence type="predicted"/>
<gene>
    <name evidence="2" type="ORF">HYH03_008701</name>
</gene>
<protein>
    <submittedName>
        <fullName evidence="2">Uncharacterized protein</fullName>
    </submittedName>
</protein>
<feature type="compositionally biased region" description="Acidic residues" evidence="1">
    <location>
        <begin position="210"/>
        <end position="220"/>
    </location>
</feature>
<organism evidence="2 3">
    <name type="scientific">Edaphochlamys debaryana</name>
    <dbReference type="NCBI Taxonomy" id="47281"/>
    <lineage>
        <taxon>Eukaryota</taxon>
        <taxon>Viridiplantae</taxon>
        <taxon>Chlorophyta</taxon>
        <taxon>core chlorophytes</taxon>
        <taxon>Chlorophyceae</taxon>
        <taxon>CS clade</taxon>
        <taxon>Chlamydomonadales</taxon>
        <taxon>Chlamydomonadales incertae sedis</taxon>
        <taxon>Edaphochlamys</taxon>
    </lineage>
</organism>
<keyword evidence="3" id="KW-1185">Reference proteome</keyword>
<dbReference type="PROSITE" id="PS51257">
    <property type="entry name" value="PROKAR_LIPOPROTEIN"/>
    <property type="match status" value="1"/>
</dbReference>
<feature type="compositionally biased region" description="Polar residues" evidence="1">
    <location>
        <begin position="100"/>
        <end position="111"/>
    </location>
</feature>
<feature type="compositionally biased region" description="Basic and acidic residues" evidence="1">
    <location>
        <begin position="200"/>
        <end position="209"/>
    </location>
</feature>